<feature type="transmembrane region" description="Helical" evidence="6">
    <location>
        <begin position="350"/>
        <end position="375"/>
    </location>
</feature>
<evidence type="ECO:0000256" key="4">
    <source>
        <dbReference type="ARBA" id="ARBA00022989"/>
    </source>
</evidence>
<dbReference type="InterPro" id="IPR036259">
    <property type="entry name" value="MFS_trans_sf"/>
</dbReference>
<dbReference type="PANTHER" id="PTHR23502:SF132">
    <property type="entry name" value="POLYAMINE TRANSPORTER 2-RELATED"/>
    <property type="match status" value="1"/>
</dbReference>
<evidence type="ECO:0000256" key="2">
    <source>
        <dbReference type="ARBA" id="ARBA00022448"/>
    </source>
</evidence>
<protein>
    <submittedName>
        <fullName evidence="8">Multidrug effflux MFS transporter</fullName>
    </submittedName>
</protein>
<dbReference type="Gene3D" id="1.20.1720.10">
    <property type="entry name" value="Multidrug resistance protein D"/>
    <property type="match status" value="1"/>
</dbReference>
<feature type="transmembrane region" description="Helical" evidence="6">
    <location>
        <begin position="110"/>
        <end position="131"/>
    </location>
</feature>
<feature type="transmembrane region" description="Helical" evidence="6">
    <location>
        <begin position="260"/>
        <end position="281"/>
    </location>
</feature>
<evidence type="ECO:0000259" key="7">
    <source>
        <dbReference type="PROSITE" id="PS50850"/>
    </source>
</evidence>
<evidence type="ECO:0000256" key="6">
    <source>
        <dbReference type="SAM" id="Phobius"/>
    </source>
</evidence>
<feature type="transmembrane region" description="Helical" evidence="6">
    <location>
        <begin position="227"/>
        <end position="248"/>
    </location>
</feature>
<reference evidence="8 9" key="1">
    <citation type="submission" date="2019-06" db="EMBL/GenBank/DDBJ databases">
        <title>Enrichment of Autotrophic Halophilic Microorganisms from Red Sea Brine Pool Using Microbial Electrosynthesis System.</title>
        <authorList>
            <person name="Alqahtani M.F."/>
            <person name="Bajracharya S."/>
            <person name="Katuri K.P."/>
            <person name="Ali M."/>
            <person name="Saikaly P.E."/>
        </authorList>
    </citation>
    <scope>NUCLEOTIDE SEQUENCE [LARGE SCALE GENOMIC DNA]</scope>
    <source>
        <strain evidence="8">MES6</strain>
    </source>
</reference>
<feature type="transmembrane region" description="Helical" evidence="6">
    <location>
        <begin position="12"/>
        <end position="33"/>
    </location>
</feature>
<feature type="domain" description="Major facilitator superfamily (MFS) profile" evidence="7">
    <location>
        <begin position="18"/>
        <end position="406"/>
    </location>
</feature>
<dbReference type="AlphaFoldDB" id="A0A7C9L7X6"/>
<feature type="transmembrane region" description="Helical" evidence="6">
    <location>
        <begin position="53"/>
        <end position="73"/>
    </location>
</feature>
<dbReference type="InterPro" id="IPR011701">
    <property type="entry name" value="MFS"/>
</dbReference>
<gene>
    <name evidence="8" type="ORF">FH759_05385</name>
</gene>
<accession>A0A7C9L7X6</accession>
<sequence>MTTRATTAARAPLALPEFIALMAMLFATIAFSIDSMLPALPGIGDELSPGAPNRAQLILTAFILGMGASTFFIGPLSDAYGRKPVLLAGSALYIVGASLAYIAPSLELMLLARVIQGIGAAGPRVVGMAIIRDLYAGRHMARIMSLVMMVFTIVPALAPLGGAAVIALAGWRAIFGSFILFALITGLWLALRQPESLPPERRRALKLHAMKAALIEMLTHPTVKLSVLAQVFCYATLFVTISLVQPVFDVVFDRAETFPLWFGGLAVMAASASFLNAALVMRLGMRRLATVALAVQATLSTAMSLAWLMGLSGDALFYAFLIWLTTVFFQIGLTLGNLNAIAMEPMGHIAGMAASVIGALGTVGGAAIAIPIGLLFNGTPLPLTLGAGGCSAIALVVMLWMRRAEQRL</sequence>
<feature type="transmembrane region" description="Helical" evidence="6">
    <location>
        <begin position="288"/>
        <end position="309"/>
    </location>
</feature>
<evidence type="ECO:0000256" key="1">
    <source>
        <dbReference type="ARBA" id="ARBA00004141"/>
    </source>
</evidence>
<comment type="subcellular location">
    <subcellularLocation>
        <location evidence="1">Membrane</location>
        <topology evidence="1">Multi-pass membrane protein</topology>
    </subcellularLocation>
</comment>
<feature type="transmembrane region" description="Helical" evidence="6">
    <location>
        <begin position="85"/>
        <end position="104"/>
    </location>
</feature>
<dbReference type="RefSeq" id="WP_273248698.1">
    <property type="nucleotide sequence ID" value="NZ_VENJ01000006.1"/>
</dbReference>
<dbReference type="PROSITE" id="PS00216">
    <property type="entry name" value="SUGAR_TRANSPORT_1"/>
    <property type="match status" value="1"/>
</dbReference>
<proteinExistence type="predicted"/>
<feature type="transmembrane region" description="Helical" evidence="6">
    <location>
        <begin position="143"/>
        <end position="167"/>
    </location>
</feature>
<dbReference type="Proteomes" id="UP000483078">
    <property type="component" value="Unassembled WGS sequence"/>
</dbReference>
<dbReference type="GO" id="GO:0022857">
    <property type="term" value="F:transmembrane transporter activity"/>
    <property type="evidence" value="ECO:0007669"/>
    <property type="project" value="InterPro"/>
</dbReference>
<keyword evidence="5 6" id="KW-0472">Membrane</keyword>
<dbReference type="InterPro" id="IPR005829">
    <property type="entry name" value="Sugar_transporter_CS"/>
</dbReference>
<dbReference type="GO" id="GO:0005886">
    <property type="term" value="C:plasma membrane"/>
    <property type="evidence" value="ECO:0007669"/>
    <property type="project" value="TreeGrafter"/>
</dbReference>
<comment type="caution">
    <text evidence="8">The sequence shown here is derived from an EMBL/GenBank/DDBJ whole genome shotgun (WGS) entry which is preliminary data.</text>
</comment>
<evidence type="ECO:0000313" key="9">
    <source>
        <dbReference type="Proteomes" id="UP000483078"/>
    </source>
</evidence>
<keyword evidence="4 6" id="KW-1133">Transmembrane helix</keyword>
<feature type="transmembrane region" description="Helical" evidence="6">
    <location>
        <begin position="173"/>
        <end position="191"/>
    </location>
</feature>
<evidence type="ECO:0000256" key="5">
    <source>
        <dbReference type="ARBA" id="ARBA00023136"/>
    </source>
</evidence>
<dbReference type="SUPFAM" id="SSF103473">
    <property type="entry name" value="MFS general substrate transporter"/>
    <property type="match status" value="1"/>
</dbReference>
<feature type="transmembrane region" description="Helical" evidence="6">
    <location>
        <begin position="315"/>
        <end position="338"/>
    </location>
</feature>
<organism evidence="8 9">
    <name type="scientific">Sediminimonas qiaohouensis</name>
    <dbReference type="NCBI Taxonomy" id="552061"/>
    <lineage>
        <taxon>Bacteria</taxon>
        <taxon>Pseudomonadati</taxon>
        <taxon>Pseudomonadota</taxon>
        <taxon>Alphaproteobacteria</taxon>
        <taxon>Rhodobacterales</taxon>
        <taxon>Roseobacteraceae</taxon>
        <taxon>Sediminimonas</taxon>
    </lineage>
</organism>
<dbReference type="EMBL" id="VENJ01000006">
    <property type="protein sequence ID" value="MTJ04114.1"/>
    <property type="molecule type" value="Genomic_DNA"/>
</dbReference>
<keyword evidence="2" id="KW-0813">Transport</keyword>
<dbReference type="InterPro" id="IPR020846">
    <property type="entry name" value="MFS_dom"/>
</dbReference>
<name>A0A7C9L7X6_9RHOB</name>
<dbReference type="CDD" id="cd17320">
    <property type="entry name" value="MFS_MdfA_MDR_like"/>
    <property type="match status" value="1"/>
</dbReference>
<dbReference type="PANTHER" id="PTHR23502">
    <property type="entry name" value="MAJOR FACILITATOR SUPERFAMILY"/>
    <property type="match status" value="1"/>
</dbReference>
<dbReference type="GO" id="GO:1990961">
    <property type="term" value="P:xenobiotic detoxification by transmembrane export across the plasma membrane"/>
    <property type="evidence" value="ECO:0007669"/>
    <property type="project" value="TreeGrafter"/>
</dbReference>
<keyword evidence="3 6" id="KW-0812">Transmembrane</keyword>
<feature type="transmembrane region" description="Helical" evidence="6">
    <location>
        <begin position="381"/>
        <end position="401"/>
    </location>
</feature>
<evidence type="ECO:0000256" key="3">
    <source>
        <dbReference type="ARBA" id="ARBA00022692"/>
    </source>
</evidence>
<dbReference type="PROSITE" id="PS50850">
    <property type="entry name" value="MFS"/>
    <property type="match status" value="1"/>
</dbReference>
<evidence type="ECO:0000313" key="8">
    <source>
        <dbReference type="EMBL" id="MTJ04114.1"/>
    </source>
</evidence>
<dbReference type="Pfam" id="PF07690">
    <property type="entry name" value="MFS_1"/>
    <property type="match status" value="1"/>
</dbReference>